<name>A0A1V4IWK9_9CLOT</name>
<dbReference type="GO" id="GO:0003700">
    <property type="term" value="F:DNA-binding transcription factor activity"/>
    <property type="evidence" value="ECO:0007669"/>
    <property type="project" value="InterPro"/>
</dbReference>
<dbReference type="Pfam" id="PF08220">
    <property type="entry name" value="HTH_DeoR"/>
    <property type="match status" value="1"/>
</dbReference>
<gene>
    <name evidence="4" type="primary">glcR_1</name>
    <name evidence="4" type="ORF">CLORY_06320</name>
</gene>
<proteinExistence type="predicted"/>
<dbReference type="PROSITE" id="PS51000">
    <property type="entry name" value="HTH_DEOR_2"/>
    <property type="match status" value="1"/>
</dbReference>
<organism evidence="4 5">
    <name type="scientific">Clostridium oryzae</name>
    <dbReference type="NCBI Taxonomy" id="1450648"/>
    <lineage>
        <taxon>Bacteria</taxon>
        <taxon>Bacillati</taxon>
        <taxon>Bacillota</taxon>
        <taxon>Clostridia</taxon>
        <taxon>Eubacteriales</taxon>
        <taxon>Clostridiaceae</taxon>
        <taxon>Clostridium</taxon>
    </lineage>
</organism>
<reference evidence="4 5" key="1">
    <citation type="submission" date="2017-03" db="EMBL/GenBank/DDBJ databases">
        <title>Genome sequence of Clostridium oryzae DSM 28571.</title>
        <authorList>
            <person name="Poehlein A."/>
            <person name="Daniel R."/>
        </authorList>
    </citation>
    <scope>NUCLEOTIDE SEQUENCE [LARGE SCALE GENOMIC DNA]</scope>
    <source>
        <strain evidence="4 5">DSM 28571</strain>
    </source>
</reference>
<dbReference type="PANTHER" id="PTHR30363">
    <property type="entry name" value="HTH-TYPE TRANSCRIPTIONAL REGULATOR SRLR-RELATED"/>
    <property type="match status" value="1"/>
</dbReference>
<dbReference type="InterPro" id="IPR036388">
    <property type="entry name" value="WH-like_DNA-bd_sf"/>
</dbReference>
<sequence>MSNIQRENEIMKLLKETSYATVEYLSQKLFISPSSIRRDLTNLENRGLVKRTHGGVSLLSAQPGMAPFSIRLQENRREKVAIVRTASNLIKHGTSIFIDSSTTAINFSTFLTSDMNLTVFTNNISLAHLLASKHISVYCIGGLVSDCNDVITTGSFALEMLDNIYTDMFFFTSSALSKEGIITDTNENETTIRKKMLSHSKEKVFLCPYNRFSSTAPYRVANISDVNYIVSEKKLPDSFTGKFNHISYLY</sequence>
<dbReference type="AlphaFoldDB" id="A0A1V4IWK9"/>
<dbReference type="Proteomes" id="UP000190080">
    <property type="component" value="Unassembled WGS sequence"/>
</dbReference>
<dbReference type="SMART" id="SM00420">
    <property type="entry name" value="HTH_DEOR"/>
    <property type="match status" value="1"/>
</dbReference>
<dbReference type="Pfam" id="PF00455">
    <property type="entry name" value="DeoRC"/>
    <property type="match status" value="1"/>
</dbReference>
<dbReference type="SMART" id="SM01134">
    <property type="entry name" value="DeoRC"/>
    <property type="match status" value="1"/>
</dbReference>
<dbReference type="Gene3D" id="1.10.10.10">
    <property type="entry name" value="Winged helix-like DNA-binding domain superfamily/Winged helix DNA-binding domain"/>
    <property type="match status" value="1"/>
</dbReference>
<evidence type="ECO:0000259" key="3">
    <source>
        <dbReference type="PROSITE" id="PS51000"/>
    </source>
</evidence>
<dbReference type="STRING" id="1450648.CLORY_06320"/>
<dbReference type="EMBL" id="MZGV01000004">
    <property type="protein sequence ID" value="OPJ64438.1"/>
    <property type="molecule type" value="Genomic_DNA"/>
</dbReference>
<comment type="caution">
    <text evidence="4">The sequence shown here is derived from an EMBL/GenBank/DDBJ whole genome shotgun (WGS) entry which is preliminary data.</text>
</comment>
<dbReference type="InterPro" id="IPR037171">
    <property type="entry name" value="NagB/RpiA_transferase-like"/>
</dbReference>
<evidence type="ECO:0000256" key="1">
    <source>
        <dbReference type="ARBA" id="ARBA00023015"/>
    </source>
</evidence>
<evidence type="ECO:0000313" key="4">
    <source>
        <dbReference type="EMBL" id="OPJ64438.1"/>
    </source>
</evidence>
<dbReference type="OrthoDB" id="9797223at2"/>
<keyword evidence="5" id="KW-1185">Reference proteome</keyword>
<dbReference type="InterPro" id="IPR050313">
    <property type="entry name" value="Carb_Metab_HTH_regulators"/>
</dbReference>
<accession>A0A1V4IWK9</accession>
<feature type="domain" description="HTH deoR-type" evidence="3">
    <location>
        <begin position="3"/>
        <end position="58"/>
    </location>
</feature>
<keyword evidence="2" id="KW-0804">Transcription</keyword>
<dbReference type="PANTHER" id="PTHR30363:SF44">
    <property type="entry name" value="AGA OPERON TRANSCRIPTIONAL REPRESSOR-RELATED"/>
    <property type="match status" value="1"/>
</dbReference>
<dbReference type="SUPFAM" id="SSF46785">
    <property type="entry name" value="Winged helix' DNA-binding domain"/>
    <property type="match status" value="1"/>
</dbReference>
<dbReference type="RefSeq" id="WP_079422090.1">
    <property type="nucleotide sequence ID" value="NZ_MZGV01000004.1"/>
</dbReference>
<dbReference type="SUPFAM" id="SSF100950">
    <property type="entry name" value="NagB/RpiA/CoA transferase-like"/>
    <property type="match status" value="1"/>
</dbReference>
<evidence type="ECO:0000313" key="5">
    <source>
        <dbReference type="Proteomes" id="UP000190080"/>
    </source>
</evidence>
<dbReference type="PRINTS" id="PR00037">
    <property type="entry name" value="HTHLACR"/>
</dbReference>
<keyword evidence="1" id="KW-0805">Transcription regulation</keyword>
<dbReference type="InterPro" id="IPR001034">
    <property type="entry name" value="DeoR_HTH"/>
</dbReference>
<dbReference type="InterPro" id="IPR036390">
    <property type="entry name" value="WH_DNA-bd_sf"/>
</dbReference>
<dbReference type="InterPro" id="IPR014036">
    <property type="entry name" value="DeoR-like_C"/>
</dbReference>
<protein>
    <submittedName>
        <fullName evidence="4">HTH-type transcriptional repressor GlcR</fullName>
    </submittedName>
</protein>
<evidence type="ECO:0000256" key="2">
    <source>
        <dbReference type="ARBA" id="ARBA00023163"/>
    </source>
</evidence>